<name>A0A831RJS0_9GAMM</name>
<comment type="caution">
    <text evidence="2">The sequence shown here is derived from an EMBL/GenBank/DDBJ whole genome shotgun (WGS) entry which is preliminary data.</text>
</comment>
<protein>
    <recommendedName>
        <fullName evidence="3">DUF883 domain-containing protein</fullName>
    </recommendedName>
</protein>
<evidence type="ECO:0008006" key="3">
    <source>
        <dbReference type="Google" id="ProtNLM"/>
    </source>
</evidence>
<sequence>MASDDIRAELEQIRAQLEALQRAEEEGAGPARDGGGANGPAEAGGRTQEEAAEAEQEGGSELLNQFRELLDSLDEELQESHPTTLLAVFTLGILVGRLLPR</sequence>
<gene>
    <name evidence="2" type="ORF">ENI96_05675</name>
</gene>
<evidence type="ECO:0000256" key="1">
    <source>
        <dbReference type="SAM" id="MobiDB-lite"/>
    </source>
</evidence>
<dbReference type="Proteomes" id="UP000886251">
    <property type="component" value="Unassembled WGS sequence"/>
</dbReference>
<dbReference type="AlphaFoldDB" id="A0A831RJS0"/>
<proteinExistence type="predicted"/>
<dbReference type="EMBL" id="DRKP01000063">
    <property type="protein sequence ID" value="HEB95903.1"/>
    <property type="molecule type" value="Genomic_DNA"/>
</dbReference>
<organism evidence="2">
    <name type="scientific">Sedimenticola thiotaurini</name>
    <dbReference type="NCBI Taxonomy" id="1543721"/>
    <lineage>
        <taxon>Bacteria</taxon>
        <taxon>Pseudomonadati</taxon>
        <taxon>Pseudomonadota</taxon>
        <taxon>Gammaproteobacteria</taxon>
        <taxon>Chromatiales</taxon>
        <taxon>Sedimenticolaceae</taxon>
        <taxon>Sedimenticola</taxon>
    </lineage>
</organism>
<reference evidence="2" key="1">
    <citation type="journal article" date="2020" name="mSystems">
        <title>Genome- and Community-Level Interaction Insights into Carbon Utilization and Element Cycling Functions of Hydrothermarchaeota in Hydrothermal Sediment.</title>
        <authorList>
            <person name="Zhou Z."/>
            <person name="Liu Y."/>
            <person name="Xu W."/>
            <person name="Pan J."/>
            <person name="Luo Z.H."/>
            <person name="Li M."/>
        </authorList>
    </citation>
    <scope>NUCLEOTIDE SEQUENCE [LARGE SCALE GENOMIC DNA]</scope>
    <source>
        <strain evidence="2">HyVt-443</strain>
    </source>
</reference>
<accession>A0A831RJS0</accession>
<feature type="region of interest" description="Disordered" evidence="1">
    <location>
        <begin position="18"/>
        <end position="61"/>
    </location>
</feature>
<evidence type="ECO:0000313" key="2">
    <source>
        <dbReference type="EMBL" id="HEB95903.1"/>
    </source>
</evidence>